<evidence type="ECO:0000313" key="2">
    <source>
        <dbReference type="Proteomes" id="UP001153076"/>
    </source>
</evidence>
<evidence type="ECO:0000313" key="1">
    <source>
        <dbReference type="EMBL" id="KAJ8422902.1"/>
    </source>
</evidence>
<comment type="caution">
    <text evidence="1">The sequence shown here is derived from an EMBL/GenBank/DDBJ whole genome shotgun (WGS) entry which is preliminary data.</text>
</comment>
<keyword evidence="2" id="KW-1185">Reference proteome</keyword>
<organism evidence="1 2">
    <name type="scientific">Carnegiea gigantea</name>
    <dbReference type="NCBI Taxonomy" id="171969"/>
    <lineage>
        <taxon>Eukaryota</taxon>
        <taxon>Viridiplantae</taxon>
        <taxon>Streptophyta</taxon>
        <taxon>Embryophyta</taxon>
        <taxon>Tracheophyta</taxon>
        <taxon>Spermatophyta</taxon>
        <taxon>Magnoliopsida</taxon>
        <taxon>eudicotyledons</taxon>
        <taxon>Gunneridae</taxon>
        <taxon>Pentapetalae</taxon>
        <taxon>Caryophyllales</taxon>
        <taxon>Cactineae</taxon>
        <taxon>Cactaceae</taxon>
        <taxon>Cactoideae</taxon>
        <taxon>Echinocereeae</taxon>
        <taxon>Carnegiea</taxon>
    </lineage>
</organism>
<dbReference type="EMBL" id="JAKOGI010002113">
    <property type="protein sequence ID" value="KAJ8422902.1"/>
    <property type="molecule type" value="Genomic_DNA"/>
</dbReference>
<protein>
    <submittedName>
        <fullName evidence="1">Uncharacterized protein</fullName>
    </submittedName>
</protein>
<dbReference type="AlphaFoldDB" id="A0A9Q1GKM2"/>
<dbReference type="Proteomes" id="UP001153076">
    <property type="component" value="Unassembled WGS sequence"/>
</dbReference>
<proteinExistence type="predicted"/>
<gene>
    <name evidence="1" type="ORF">Cgig2_026423</name>
</gene>
<accession>A0A9Q1GKM2</accession>
<sequence>MEERQEQILHRIAVIPDECNSEEETLKDPSQLPLIGTQISEHAVNPEKAPQISEGTDKAAEIYEINKAKQAVKRQQPKRMVTQVPFQCRPPYLKDYREARDRLTHQQLMLVDYAFLPPDELHPSMEKLFEYAHEEEDTKLWIIREAFETLGGIE</sequence>
<reference evidence="1" key="1">
    <citation type="submission" date="2022-04" db="EMBL/GenBank/DDBJ databases">
        <title>Carnegiea gigantea Genome sequencing and assembly v2.</title>
        <authorList>
            <person name="Copetti D."/>
            <person name="Sanderson M.J."/>
            <person name="Burquez A."/>
            <person name="Wojciechowski M.F."/>
        </authorList>
    </citation>
    <scope>NUCLEOTIDE SEQUENCE</scope>
    <source>
        <strain evidence="1">SGP5-SGP5p</strain>
        <tissue evidence="1">Aerial part</tissue>
    </source>
</reference>
<name>A0A9Q1GKM2_9CARY</name>